<keyword evidence="3" id="KW-1185">Reference proteome</keyword>
<dbReference type="RefSeq" id="WP_160617327.1">
    <property type="nucleotide sequence ID" value="NZ_WTYR01000001.1"/>
</dbReference>
<organism evidence="2 3">
    <name type="scientific">Alteriqipengyuania halimionae</name>
    <dbReference type="NCBI Taxonomy" id="1926630"/>
    <lineage>
        <taxon>Bacteria</taxon>
        <taxon>Pseudomonadati</taxon>
        <taxon>Pseudomonadota</taxon>
        <taxon>Alphaproteobacteria</taxon>
        <taxon>Sphingomonadales</taxon>
        <taxon>Erythrobacteraceae</taxon>
        <taxon>Alteriqipengyuania</taxon>
    </lineage>
</organism>
<evidence type="ECO:0000256" key="1">
    <source>
        <dbReference type="SAM" id="Phobius"/>
    </source>
</evidence>
<comment type="caution">
    <text evidence="2">The sequence shown here is derived from an EMBL/GenBank/DDBJ whole genome shotgun (WGS) entry which is preliminary data.</text>
</comment>
<proteinExistence type="predicted"/>
<dbReference type="Proteomes" id="UP000429229">
    <property type="component" value="Unassembled WGS sequence"/>
</dbReference>
<evidence type="ECO:0000313" key="3">
    <source>
        <dbReference type="Proteomes" id="UP000429229"/>
    </source>
</evidence>
<protein>
    <submittedName>
        <fullName evidence="2">Uncharacterized protein</fullName>
    </submittedName>
</protein>
<sequence length="215" mass="23927">MAELFQINWRSSKGWLRVWILAALIWIGYAATQFPVPSRFDRIELANYLLAAEGNAKAQADTLMEAEAVRIARSERVCISGTIEEALSELPAKPVKPRKPKLSYLNAESEPPLLDPLSRLDLYEYEADLRSYQIAVAFRSDAMANATFGFEKAAGVEPTHQLKLWCDSIGDRNKKVAKWAARVVVPPLIVPALLVAFLMAASGLARWLLAGFREP</sequence>
<keyword evidence="1" id="KW-0472">Membrane</keyword>
<gene>
    <name evidence="2" type="ORF">GRI68_11280</name>
</gene>
<evidence type="ECO:0000313" key="2">
    <source>
        <dbReference type="EMBL" id="MXP10761.1"/>
    </source>
</evidence>
<accession>A0A6I4U8U4</accession>
<name>A0A6I4U8U4_9SPHN</name>
<dbReference type="AlphaFoldDB" id="A0A6I4U8U4"/>
<reference evidence="2 3" key="1">
    <citation type="submission" date="2019-12" db="EMBL/GenBank/DDBJ databases">
        <title>Genomic-based taxomic classification of the family Erythrobacteraceae.</title>
        <authorList>
            <person name="Xu L."/>
        </authorList>
    </citation>
    <scope>NUCLEOTIDE SEQUENCE [LARGE SCALE GENOMIC DNA]</scope>
    <source>
        <strain evidence="2 3">LMG 29519</strain>
    </source>
</reference>
<dbReference type="EMBL" id="WTYR01000001">
    <property type="protein sequence ID" value="MXP10761.1"/>
    <property type="molecule type" value="Genomic_DNA"/>
</dbReference>
<feature type="transmembrane region" description="Helical" evidence="1">
    <location>
        <begin position="14"/>
        <end position="32"/>
    </location>
</feature>
<feature type="transmembrane region" description="Helical" evidence="1">
    <location>
        <begin position="183"/>
        <end position="209"/>
    </location>
</feature>
<keyword evidence="1" id="KW-0812">Transmembrane</keyword>
<keyword evidence="1" id="KW-1133">Transmembrane helix</keyword>